<proteinExistence type="predicted"/>
<dbReference type="InterPro" id="IPR011991">
    <property type="entry name" value="ArsR-like_HTH"/>
</dbReference>
<evidence type="ECO:0000256" key="2">
    <source>
        <dbReference type="ARBA" id="ARBA00023125"/>
    </source>
</evidence>
<keyword evidence="1" id="KW-0805">Transcription regulation</keyword>
<dbReference type="PROSITE" id="PS00846">
    <property type="entry name" value="HTH_ARSR_1"/>
    <property type="match status" value="1"/>
</dbReference>
<dbReference type="STRING" id="688867.SAMN05660236_0375"/>
<name>A0A1T5IT85_9BACT</name>
<evidence type="ECO:0000259" key="4">
    <source>
        <dbReference type="PROSITE" id="PS50987"/>
    </source>
</evidence>
<dbReference type="Pfam" id="PF01022">
    <property type="entry name" value="HTH_5"/>
    <property type="match status" value="1"/>
</dbReference>
<dbReference type="PRINTS" id="PR00778">
    <property type="entry name" value="HTHARSR"/>
</dbReference>
<sequence length="146" mass="17384">MAVKQGCTMRLKSFNLTLGSQIFKACADESRLRILHLIFMNGEMCITDLEKILDFTQAKTSRHLIYLKNAGILSYRRYNHWVFYQIKDEVGDIIKQIFQFLRKDSQLQHDQHIYQTLFTNRELAVNNRQIQEWRGGRVDKERLKSD</sequence>
<dbReference type="Gene3D" id="1.10.10.10">
    <property type="entry name" value="Winged helix-like DNA-binding domain superfamily/Winged helix DNA-binding domain"/>
    <property type="match status" value="1"/>
</dbReference>
<dbReference type="InterPro" id="IPR001845">
    <property type="entry name" value="HTH_ArsR_DNA-bd_dom"/>
</dbReference>
<dbReference type="GO" id="GO:0003677">
    <property type="term" value="F:DNA binding"/>
    <property type="evidence" value="ECO:0007669"/>
    <property type="project" value="UniProtKB-KW"/>
</dbReference>
<dbReference type="EMBL" id="FUZU01000001">
    <property type="protein sequence ID" value="SKC42381.1"/>
    <property type="molecule type" value="Genomic_DNA"/>
</dbReference>
<dbReference type="CDD" id="cd00090">
    <property type="entry name" value="HTH_ARSR"/>
    <property type="match status" value="1"/>
</dbReference>
<evidence type="ECO:0000313" key="5">
    <source>
        <dbReference type="EMBL" id="SKC42381.1"/>
    </source>
</evidence>
<dbReference type="InterPro" id="IPR051081">
    <property type="entry name" value="HTH_MetalResp_TranReg"/>
</dbReference>
<dbReference type="PANTHER" id="PTHR33154:SF18">
    <property type="entry name" value="ARSENICAL RESISTANCE OPERON REPRESSOR"/>
    <property type="match status" value="1"/>
</dbReference>
<dbReference type="InterPro" id="IPR036388">
    <property type="entry name" value="WH-like_DNA-bd_sf"/>
</dbReference>
<keyword evidence="6" id="KW-1185">Reference proteome</keyword>
<organism evidence="5 6">
    <name type="scientific">Ohtaekwangia koreensis</name>
    <dbReference type="NCBI Taxonomy" id="688867"/>
    <lineage>
        <taxon>Bacteria</taxon>
        <taxon>Pseudomonadati</taxon>
        <taxon>Bacteroidota</taxon>
        <taxon>Cytophagia</taxon>
        <taxon>Cytophagales</taxon>
        <taxon>Fulvivirgaceae</taxon>
        <taxon>Ohtaekwangia</taxon>
    </lineage>
</organism>
<dbReference type="InterPro" id="IPR018334">
    <property type="entry name" value="ArsR_HTH"/>
</dbReference>
<feature type="domain" description="HTH arsR-type" evidence="4">
    <location>
        <begin position="11"/>
        <end position="105"/>
    </location>
</feature>
<dbReference type="PROSITE" id="PS50987">
    <property type="entry name" value="HTH_ARSR_2"/>
    <property type="match status" value="1"/>
</dbReference>
<keyword evidence="3" id="KW-0804">Transcription</keyword>
<dbReference type="AlphaFoldDB" id="A0A1T5IT85"/>
<keyword evidence="2" id="KW-0238">DNA-binding</keyword>
<dbReference type="GO" id="GO:0003700">
    <property type="term" value="F:DNA-binding transcription factor activity"/>
    <property type="evidence" value="ECO:0007669"/>
    <property type="project" value="InterPro"/>
</dbReference>
<dbReference type="NCBIfam" id="NF033788">
    <property type="entry name" value="HTH_metalloreg"/>
    <property type="match status" value="1"/>
</dbReference>
<dbReference type="SMART" id="SM00418">
    <property type="entry name" value="HTH_ARSR"/>
    <property type="match status" value="1"/>
</dbReference>
<gene>
    <name evidence="5" type="ORF">SAMN05660236_0375</name>
</gene>
<dbReference type="Proteomes" id="UP000190961">
    <property type="component" value="Unassembled WGS sequence"/>
</dbReference>
<reference evidence="5 6" key="1">
    <citation type="submission" date="2017-02" db="EMBL/GenBank/DDBJ databases">
        <authorList>
            <person name="Peterson S.W."/>
        </authorList>
    </citation>
    <scope>NUCLEOTIDE SEQUENCE [LARGE SCALE GENOMIC DNA]</scope>
    <source>
        <strain evidence="5 6">DSM 25262</strain>
    </source>
</reference>
<dbReference type="InterPro" id="IPR036390">
    <property type="entry name" value="WH_DNA-bd_sf"/>
</dbReference>
<dbReference type="PANTHER" id="PTHR33154">
    <property type="entry name" value="TRANSCRIPTIONAL REGULATOR, ARSR FAMILY"/>
    <property type="match status" value="1"/>
</dbReference>
<evidence type="ECO:0000313" key="6">
    <source>
        <dbReference type="Proteomes" id="UP000190961"/>
    </source>
</evidence>
<dbReference type="SUPFAM" id="SSF46785">
    <property type="entry name" value="Winged helix' DNA-binding domain"/>
    <property type="match status" value="1"/>
</dbReference>
<evidence type="ECO:0000256" key="3">
    <source>
        <dbReference type="ARBA" id="ARBA00023163"/>
    </source>
</evidence>
<evidence type="ECO:0000256" key="1">
    <source>
        <dbReference type="ARBA" id="ARBA00023015"/>
    </source>
</evidence>
<protein>
    <submittedName>
        <fullName evidence="5">Regulatory protein, arsR family</fullName>
    </submittedName>
</protein>
<accession>A0A1T5IT85</accession>